<gene>
    <name evidence="2" type="ORF">CB5_LOCUS6238</name>
</gene>
<dbReference type="EMBL" id="LR862142">
    <property type="protein sequence ID" value="CAD1823027.1"/>
    <property type="molecule type" value="Genomic_DNA"/>
</dbReference>
<organism evidence="2">
    <name type="scientific">Ananas comosus var. bracteatus</name>
    <name type="common">red pineapple</name>
    <dbReference type="NCBI Taxonomy" id="296719"/>
    <lineage>
        <taxon>Eukaryota</taxon>
        <taxon>Viridiplantae</taxon>
        <taxon>Streptophyta</taxon>
        <taxon>Embryophyta</taxon>
        <taxon>Tracheophyta</taxon>
        <taxon>Spermatophyta</taxon>
        <taxon>Magnoliopsida</taxon>
        <taxon>Liliopsida</taxon>
        <taxon>Poales</taxon>
        <taxon>Bromeliaceae</taxon>
        <taxon>Bromelioideae</taxon>
        <taxon>Ananas</taxon>
    </lineage>
</organism>
<dbReference type="InterPro" id="IPR013103">
    <property type="entry name" value="RVT_2"/>
</dbReference>
<dbReference type="AlphaFoldDB" id="A0A6V7NWX3"/>
<accession>A0A6V7NWX3</accession>
<sequence length="141" mass="16662">MFLNCDPLKFDEAAKEEKRHKAMCDEIEVIEKNKTWELTKLPEGQKAISVKLVYKTKYKQDRSIDCHKARLVVKGYKQKLDVDFHEVFAPVARLELVRLLIALRAQKQWKIHQMNVKSAFLNSFLDKKNINRATVRIYTKK</sequence>
<protein>
    <recommendedName>
        <fullName evidence="1">Reverse transcriptase Ty1/copia-type domain-containing protein</fullName>
    </recommendedName>
</protein>
<reference evidence="2" key="1">
    <citation type="submission" date="2020-07" db="EMBL/GenBank/DDBJ databases">
        <authorList>
            <person name="Lin J."/>
        </authorList>
    </citation>
    <scope>NUCLEOTIDE SEQUENCE</scope>
</reference>
<name>A0A6V7NWX3_ANACO</name>
<evidence type="ECO:0000259" key="1">
    <source>
        <dbReference type="Pfam" id="PF07727"/>
    </source>
</evidence>
<evidence type="ECO:0000313" key="2">
    <source>
        <dbReference type="EMBL" id="CAD1823027.1"/>
    </source>
</evidence>
<dbReference type="Pfam" id="PF07727">
    <property type="entry name" value="RVT_2"/>
    <property type="match status" value="1"/>
</dbReference>
<feature type="domain" description="Reverse transcriptase Ty1/copia-type" evidence="1">
    <location>
        <begin position="33"/>
        <end position="127"/>
    </location>
</feature>
<proteinExistence type="predicted"/>